<reference evidence="1" key="1">
    <citation type="journal article" date="2019" name="bioRxiv">
        <title>The Genome of the Zebra Mussel, Dreissena polymorpha: A Resource for Invasive Species Research.</title>
        <authorList>
            <person name="McCartney M.A."/>
            <person name="Auch B."/>
            <person name="Kono T."/>
            <person name="Mallez S."/>
            <person name="Zhang Y."/>
            <person name="Obille A."/>
            <person name="Becker A."/>
            <person name="Abrahante J.E."/>
            <person name="Garbe J."/>
            <person name="Badalamenti J.P."/>
            <person name="Herman A."/>
            <person name="Mangelson H."/>
            <person name="Liachko I."/>
            <person name="Sullivan S."/>
            <person name="Sone E.D."/>
            <person name="Koren S."/>
            <person name="Silverstein K.A.T."/>
            <person name="Beckman K.B."/>
            <person name="Gohl D.M."/>
        </authorList>
    </citation>
    <scope>NUCLEOTIDE SEQUENCE</scope>
    <source>
        <strain evidence="1">Duluth1</strain>
        <tissue evidence="1">Whole animal</tissue>
    </source>
</reference>
<comment type="caution">
    <text evidence="1">The sequence shown here is derived from an EMBL/GenBank/DDBJ whole genome shotgun (WGS) entry which is preliminary data.</text>
</comment>
<reference evidence="1" key="2">
    <citation type="submission" date="2020-11" db="EMBL/GenBank/DDBJ databases">
        <authorList>
            <person name="McCartney M.A."/>
            <person name="Auch B."/>
            <person name="Kono T."/>
            <person name="Mallez S."/>
            <person name="Becker A."/>
            <person name="Gohl D.M."/>
            <person name="Silverstein K.A.T."/>
            <person name="Koren S."/>
            <person name="Bechman K.B."/>
            <person name="Herman A."/>
            <person name="Abrahante J.E."/>
            <person name="Garbe J."/>
        </authorList>
    </citation>
    <scope>NUCLEOTIDE SEQUENCE</scope>
    <source>
        <strain evidence="1">Duluth1</strain>
        <tissue evidence="1">Whole animal</tissue>
    </source>
</reference>
<dbReference type="EMBL" id="JAIWYP010000013">
    <property type="protein sequence ID" value="KAH3714887.1"/>
    <property type="molecule type" value="Genomic_DNA"/>
</dbReference>
<sequence length="91" mass="9294">MCRLQSVIVASTPAVRKGLTDPVIIVPSFKGSTTGPGFCGEVAHYALPLAFIPRLEVVPVPSATAADELLAQAVNVVPSRVVGKAGSAVLL</sequence>
<dbReference type="Proteomes" id="UP000828390">
    <property type="component" value="Unassembled WGS sequence"/>
</dbReference>
<organism evidence="1 2">
    <name type="scientific">Dreissena polymorpha</name>
    <name type="common">Zebra mussel</name>
    <name type="synonym">Mytilus polymorpha</name>
    <dbReference type="NCBI Taxonomy" id="45954"/>
    <lineage>
        <taxon>Eukaryota</taxon>
        <taxon>Metazoa</taxon>
        <taxon>Spiralia</taxon>
        <taxon>Lophotrochozoa</taxon>
        <taxon>Mollusca</taxon>
        <taxon>Bivalvia</taxon>
        <taxon>Autobranchia</taxon>
        <taxon>Heteroconchia</taxon>
        <taxon>Euheterodonta</taxon>
        <taxon>Imparidentia</taxon>
        <taxon>Neoheterodontei</taxon>
        <taxon>Myida</taxon>
        <taxon>Dreissenoidea</taxon>
        <taxon>Dreissenidae</taxon>
        <taxon>Dreissena</taxon>
    </lineage>
</organism>
<proteinExistence type="predicted"/>
<protein>
    <submittedName>
        <fullName evidence="1">Uncharacterized protein</fullName>
    </submittedName>
</protein>
<evidence type="ECO:0000313" key="2">
    <source>
        <dbReference type="Proteomes" id="UP000828390"/>
    </source>
</evidence>
<name>A0A9D4HC94_DREPO</name>
<evidence type="ECO:0000313" key="1">
    <source>
        <dbReference type="EMBL" id="KAH3714887.1"/>
    </source>
</evidence>
<gene>
    <name evidence="1" type="ORF">DPMN_057589</name>
</gene>
<dbReference type="AlphaFoldDB" id="A0A9D4HC94"/>
<keyword evidence="2" id="KW-1185">Reference proteome</keyword>
<accession>A0A9D4HC94</accession>